<dbReference type="Gene3D" id="2.60.40.740">
    <property type="match status" value="1"/>
</dbReference>
<keyword evidence="2" id="KW-1133">Transmembrane helix</keyword>
<dbReference type="AlphaFoldDB" id="A0A6N7W4C4"/>
<evidence type="ECO:0000256" key="2">
    <source>
        <dbReference type="SAM" id="Phobius"/>
    </source>
</evidence>
<keyword evidence="2" id="KW-0812">Transmembrane</keyword>
<proteinExistence type="predicted"/>
<organism evidence="3 4">
    <name type="scientific">Scrofimicrobium canadense</name>
    <dbReference type="NCBI Taxonomy" id="2652290"/>
    <lineage>
        <taxon>Bacteria</taxon>
        <taxon>Bacillati</taxon>
        <taxon>Actinomycetota</taxon>
        <taxon>Actinomycetes</taxon>
        <taxon>Actinomycetales</taxon>
        <taxon>Actinomycetaceae</taxon>
        <taxon>Scrofimicrobium</taxon>
    </lineage>
</organism>
<keyword evidence="2" id="KW-0472">Membrane</keyword>
<dbReference type="EMBL" id="VULO01000001">
    <property type="protein sequence ID" value="MSS83302.1"/>
    <property type="molecule type" value="Genomic_DNA"/>
</dbReference>
<gene>
    <name evidence="3" type="ORF">FYJ24_00675</name>
</gene>
<evidence type="ECO:0000256" key="1">
    <source>
        <dbReference type="SAM" id="MobiDB-lite"/>
    </source>
</evidence>
<feature type="compositionally biased region" description="Pro residues" evidence="1">
    <location>
        <begin position="268"/>
        <end position="278"/>
    </location>
</feature>
<feature type="region of interest" description="Disordered" evidence="1">
    <location>
        <begin position="265"/>
        <end position="294"/>
    </location>
</feature>
<reference evidence="3 4" key="1">
    <citation type="submission" date="2019-08" db="EMBL/GenBank/DDBJ databases">
        <title>In-depth cultivation of the pig gut microbiome towards novel bacterial diversity and tailored functional studies.</title>
        <authorList>
            <person name="Wylensek D."/>
            <person name="Hitch T.C.A."/>
            <person name="Clavel T."/>
        </authorList>
    </citation>
    <scope>NUCLEOTIDE SEQUENCE [LARGE SCALE GENOMIC DNA]</scope>
    <source>
        <strain evidence="3 4">WB03_NA08</strain>
    </source>
</reference>
<accession>A0A6N7W4C4</accession>
<feature type="transmembrane region" description="Helical" evidence="2">
    <location>
        <begin position="300"/>
        <end position="318"/>
    </location>
</feature>
<dbReference type="RefSeq" id="WP_154542629.1">
    <property type="nucleotide sequence ID" value="NZ_VULO01000001.1"/>
</dbReference>
<evidence type="ECO:0000313" key="3">
    <source>
        <dbReference type="EMBL" id="MSS83302.1"/>
    </source>
</evidence>
<name>A0A6N7W4C4_9ACTO</name>
<dbReference type="Proteomes" id="UP000470875">
    <property type="component" value="Unassembled WGS sequence"/>
</dbReference>
<keyword evidence="4" id="KW-1185">Reference proteome</keyword>
<feature type="compositionally biased region" description="Low complexity" evidence="1">
    <location>
        <begin position="279"/>
        <end position="294"/>
    </location>
</feature>
<protein>
    <submittedName>
        <fullName evidence="3">LPXTG cell wall anchor domain-containing protein</fullName>
    </submittedName>
</protein>
<sequence>MFKRGSHSTVRKAASGIVATLLVGIGLLALPGVANAVESKVDTYRAHIEAVPQGGMGVGAPVNWAVQDSVGGNLPECSAITSYALSGIIENPIQLKYVEIKENSVTLGGAPLDPSEYEVTTSSNSGPDGPIDTVTVTLTAAGIAKVNEDPGTSLAFTFVTTVLSVEGGIFYTDATATIGYTIDCPAPPLTPVEALAPTLQSDAPCDEEAGVILPQVKGLTYAIASRNGNQVTVTATVDEGYEVAPGTKLTWILTIPDIVPCAGLVDPPTEPTKPPTEPTEPTAPTQAPQKLAKTGASGTATLSLIATALLATGAGFLLRSRLQAKR</sequence>
<evidence type="ECO:0000313" key="4">
    <source>
        <dbReference type="Proteomes" id="UP000470875"/>
    </source>
</evidence>
<comment type="caution">
    <text evidence="3">The sequence shown here is derived from an EMBL/GenBank/DDBJ whole genome shotgun (WGS) entry which is preliminary data.</text>
</comment>
<dbReference type="NCBIfam" id="TIGR01167">
    <property type="entry name" value="LPXTG_anchor"/>
    <property type="match status" value="1"/>
</dbReference>